<evidence type="ECO:0000313" key="2">
    <source>
        <dbReference type="EMBL" id="OGK52894.1"/>
    </source>
</evidence>
<accession>A0A1F7JBC3</accession>
<reference evidence="2 3" key="1">
    <citation type="journal article" date="2016" name="Nat. Commun.">
        <title>Thousands of microbial genomes shed light on interconnected biogeochemical processes in an aquifer system.</title>
        <authorList>
            <person name="Anantharaman K."/>
            <person name="Brown C.T."/>
            <person name="Hug L.A."/>
            <person name="Sharon I."/>
            <person name="Castelle C.J."/>
            <person name="Probst A.J."/>
            <person name="Thomas B.C."/>
            <person name="Singh A."/>
            <person name="Wilkins M.J."/>
            <person name="Karaoz U."/>
            <person name="Brodie E.L."/>
            <person name="Williams K.H."/>
            <person name="Hubbard S.S."/>
            <person name="Banfield J.F."/>
        </authorList>
    </citation>
    <scope>NUCLEOTIDE SEQUENCE [LARGE SCALE GENOMIC DNA]</scope>
</reference>
<evidence type="ECO:0000259" key="1">
    <source>
        <dbReference type="Pfam" id="PF03372"/>
    </source>
</evidence>
<dbReference type="InterPro" id="IPR050410">
    <property type="entry name" value="CCR4/nocturin_mRNA_transcr"/>
</dbReference>
<proteinExistence type="predicted"/>
<dbReference type="InterPro" id="IPR036691">
    <property type="entry name" value="Endo/exonu/phosph_ase_sf"/>
</dbReference>
<dbReference type="InterPro" id="IPR020847">
    <property type="entry name" value="AP_endonuclease_F1_BS"/>
</dbReference>
<evidence type="ECO:0000313" key="3">
    <source>
        <dbReference type="Proteomes" id="UP000178857"/>
    </source>
</evidence>
<dbReference type="Proteomes" id="UP000178857">
    <property type="component" value="Unassembled WGS sequence"/>
</dbReference>
<dbReference type="GO" id="GO:0006281">
    <property type="term" value="P:DNA repair"/>
    <property type="evidence" value="ECO:0007669"/>
    <property type="project" value="InterPro"/>
</dbReference>
<protein>
    <recommendedName>
        <fullName evidence="1">Endonuclease/exonuclease/phosphatase domain-containing protein</fullName>
    </recommendedName>
</protein>
<dbReference type="SUPFAM" id="SSF56219">
    <property type="entry name" value="DNase I-like"/>
    <property type="match status" value="1"/>
</dbReference>
<dbReference type="AlphaFoldDB" id="A0A1F7JBC3"/>
<dbReference type="Pfam" id="PF03372">
    <property type="entry name" value="Exo_endo_phos"/>
    <property type="match status" value="1"/>
</dbReference>
<dbReference type="GO" id="GO:0000175">
    <property type="term" value="F:3'-5'-RNA exonuclease activity"/>
    <property type="evidence" value="ECO:0007669"/>
    <property type="project" value="TreeGrafter"/>
</dbReference>
<dbReference type="STRING" id="1802069.A2970_00355"/>
<organism evidence="2 3">
    <name type="scientific">Candidatus Roizmanbacteria bacterium RIFCSPLOWO2_01_FULL_44_13</name>
    <dbReference type="NCBI Taxonomy" id="1802069"/>
    <lineage>
        <taxon>Bacteria</taxon>
        <taxon>Candidatus Roizmaniibacteriota</taxon>
    </lineage>
</organism>
<feature type="domain" description="Endonuclease/exonuclease/phosphatase" evidence="1">
    <location>
        <begin position="7"/>
        <end position="251"/>
    </location>
</feature>
<dbReference type="EMBL" id="MGAT01000011">
    <property type="protein sequence ID" value="OGK52894.1"/>
    <property type="molecule type" value="Genomic_DNA"/>
</dbReference>
<dbReference type="Gene3D" id="3.60.10.10">
    <property type="entry name" value="Endonuclease/exonuclease/phosphatase"/>
    <property type="match status" value="1"/>
</dbReference>
<dbReference type="PROSITE" id="PS00726">
    <property type="entry name" value="AP_NUCLEASE_F1_1"/>
    <property type="match status" value="1"/>
</dbReference>
<dbReference type="PANTHER" id="PTHR12121:SF36">
    <property type="entry name" value="ENDONUCLEASE_EXONUCLEASE_PHOSPHATASE DOMAIN-CONTAINING PROTEIN"/>
    <property type="match status" value="1"/>
</dbReference>
<dbReference type="GO" id="GO:0004519">
    <property type="term" value="F:endonuclease activity"/>
    <property type="evidence" value="ECO:0007669"/>
    <property type="project" value="InterPro"/>
</dbReference>
<sequence length="265" mass="31099">MTFSVFTYNTLFNRAVEEIKPLILEHQPDVLCLQEVKTDEANLKMIEKFGLKLADFSNSFIKFGQVFGVATFYNPKKLRHVRSTTLHSGSNLTEILFQIFQALLGYNKPKTFLKSDFVEKTSKKDFSICNIHLYVVGSNALRLKHIKEVIQGIETKEKTPLILAGDFNYFPYLRRRLENLMKTHGFKEATKNIFQTIKFTRDGIFENFNLFQRVSIKIAKKLLQNLKIDYIFYRNLKLVKTERIEVRFSDHFPIISYFSQIKKTP</sequence>
<name>A0A1F7JBC3_9BACT</name>
<gene>
    <name evidence="2" type="ORF">A2970_00355</name>
</gene>
<dbReference type="PANTHER" id="PTHR12121">
    <property type="entry name" value="CARBON CATABOLITE REPRESSOR PROTEIN 4"/>
    <property type="match status" value="1"/>
</dbReference>
<dbReference type="GO" id="GO:0003677">
    <property type="term" value="F:DNA binding"/>
    <property type="evidence" value="ECO:0007669"/>
    <property type="project" value="InterPro"/>
</dbReference>
<dbReference type="InterPro" id="IPR005135">
    <property type="entry name" value="Endo/exonuclease/phosphatase"/>
</dbReference>
<comment type="caution">
    <text evidence="2">The sequence shown here is derived from an EMBL/GenBank/DDBJ whole genome shotgun (WGS) entry which is preliminary data.</text>
</comment>